<dbReference type="Gene3D" id="3.10.450.50">
    <property type="match status" value="1"/>
</dbReference>
<organism evidence="1 2">
    <name type="scientific">Gordonia polyisoprenivorans</name>
    <dbReference type="NCBI Taxonomy" id="84595"/>
    <lineage>
        <taxon>Bacteria</taxon>
        <taxon>Bacillati</taxon>
        <taxon>Actinomycetota</taxon>
        <taxon>Actinomycetes</taxon>
        <taxon>Mycobacteriales</taxon>
        <taxon>Gordoniaceae</taxon>
        <taxon>Gordonia</taxon>
    </lineage>
</organism>
<reference evidence="1 2" key="1">
    <citation type="submission" date="2020-04" db="EMBL/GenBank/DDBJ databases">
        <title>MicrobeNet Type strains.</title>
        <authorList>
            <person name="Nicholson A.C."/>
        </authorList>
    </citation>
    <scope>NUCLEOTIDE SEQUENCE [LARGE SCALE GENOMIC DNA]</scope>
    <source>
        <strain evidence="1 2">ATCC BAA-14</strain>
    </source>
</reference>
<accession>A0A846WVS8</accession>
<name>A0A846WVS8_9ACTN</name>
<evidence type="ECO:0000313" key="2">
    <source>
        <dbReference type="Proteomes" id="UP000563898"/>
    </source>
</evidence>
<dbReference type="RefSeq" id="WP_006368912.1">
    <property type="nucleotide sequence ID" value="NZ_CP073075.1"/>
</dbReference>
<dbReference type="EMBL" id="JAAXPC010000023">
    <property type="protein sequence ID" value="NKY04830.1"/>
    <property type="molecule type" value="Genomic_DNA"/>
</dbReference>
<dbReference type="InterPro" id="IPR032710">
    <property type="entry name" value="NTF2-like_dom_sf"/>
</dbReference>
<dbReference type="AlphaFoldDB" id="A0A846WVS8"/>
<evidence type="ECO:0000313" key="1">
    <source>
        <dbReference type="EMBL" id="NKY04830.1"/>
    </source>
</evidence>
<gene>
    <name evidence="1" type="ORF">HGA05_25030</name>
</gene>
<protein>
    <recommendedName>
        <fullName evidence="3">SnoaL-like domain-containing protein</fullName>
    </recommendedName>
</protein>
<evidence type="ECO:0008006" key="3">
    <source>
        <dbReference type="Google" id="ProtNLM"/>
    </source>
</evidence>
<comment type="caution">
    <text evidence="1">The sequence shown here is derived from an EMBL/GenBank/DDBJ whole genome shotgun (WGS) entry which is preliminary data.</text>
</comment>
<dbReference type="SUPFAM" id="SSF54427">
    <property type="entry name" value="NTF2-like"/>
    <property type="match status" value="1"/>
</dbReference>
<sequence length="118" mass="13225">MHPTPVEVVERYLFDLYNNQDLAVVDEICADPMARHAAGTVVTLTRAQQTERIRADLAAHQPKFSVVTLIGDDTFASLTWNAHRITTGERLCGIEIFKTEAGIITDVWNSGYFEGEWS</sequence>
<proteinExistence type="predicted"/>
<dbReference type="Proteomes" id="UP000563898">
    <property type="component" value="Unassembled WGS sequence"/>
</dbReference>